<organism evidence="2 3">
    <name type="scientific">Kribbella voronezhensis</name>
    <dbReference type="NCBI Taxonomy" id="2512212"/>
    <lineage>
        <taxon>Bacteria</taxon>
        <taxon>Bacillati</taxon>
        <taxon>Actinomycetota</taxon>
        <taxon>Actinomycetes</taxon>
        <taxon>Propionibacteriales</taxon>
        <taxon>Kribbellaceae</taxon>
        <taxon>Kribbella</taxon>
    </lineage>
</organism>
<accession>A0A4R7SXQ7</accession>
<feature type="region of interest" description="Disordered" evidence="1">
    <location>
        <begin position="326"/>
        <end position="348"/>
    </location>
</feature>
<dbReference type="AlphaFoldDB" id="A0A4R7SXQ7"/>
<dbReference type="Gene3D" id="3.40.50.10540">
    <property type="entry name" value="Crotonobetainyl-coa:carnitine coa-transferase, domain 1"/>
    <property type="match status" value="1"/>
</dbReference>
<dbReference type="EMBL" id="SOCE01000002">
    <property type="protein sequence ID" value="TDU84150.1"/>
    <property type="molecule type" value="Genomic_DNA"/>
</dbReference>
<dbReference type="InterPro" id="IPR023606">
    <property type="entry name" value="CoA-Trfase_III_dom_1_sf"/>
</dbReference>
<dbReference type="PANTHER" id="PTHR48228:SF5">
    <property type="entry name" value="ALPHA-METHYLACYL-COA RACEMASE"/>
    <property type="match status" value="1"/>
</dbReference>
<dbReference type="Proteomes" id="UP000295151">
    <property type="component" value="Unassembled WGS sequence"/>
</dbReference>
<dbReference type="Gene3D" id="3.30.1540.10">
    <property type="entry name" value="formyl-coa transferase, domain 3"/>
    <property type="match status" value="1"/>
</dbReference>
<dbReference type="Pfam" id="PF02515">
    <property type="entry name" value="CoA_transf_3"/>
    <property type="match status" value="1"/>
</dbReference>
<evidence type="ECO:0000313" key="3">
    <source>
        <dbReference type="Proteomes" id="UP000295151"/>
    </source>
</evidence>
<dbReference type="InterPro" id="IPR050509">
    <property type="entry name" value="CoA-transferase_III"/>
</dbReference>
<proteinExistence type="predicted"/>
<comment type="caution">
    <text evidence="2">The sequence shown here is derived from an EMBL/GenBank/DDBJ whole genome shotgun (WGS) entry which is preliminary data.</text>
</comment>
<dbReference type="InterPro" id="IPR044855">
    <property type="entry name" value="CoA-Trfase_III_dom3_sf"/>
</dbReference>
<evidence type="ECO:0000313" key="2">
    <source>
        <dbReference type="EMBL" id="TDU84150.1"/>
    </source>
</evidence>
<dbReference type="SUPFAM" id="SSF89796">
    <property type="entry name" value="CoA-transferase family III (CaiB/BaiF)"/>
    <property type="match status" value="1"/>
</dbReference>
<dbReference type="InterPro" id="IPR003673">
    <property type="entry name" value="CoA-Trfase_fam_III"/>
</dbReference>
<name>A0A4R7SXQ7_9ACTN</name>
<reference evidence="2 3" key="1">
    <citation type="submission" date="2019-03" db="EMBL/GenBank/DDBJ databases">
        <title>Genomic Encyclopedia of Type Strains, Phase III (KMG-III): the genomes of soil and plant-associated and newly described type strains.</title>
        <authorList>
            <person name="Whitman W."/>
        </authorList>
    </citation>
    <scope>NUCLEOTIDE SEQUENCE [LARGE SCALE GENOMIC DNA]</scope>
    <source>
        <strain evidence="2 3">VKM Ac-2575</strain>
    </source>
</reference>
<protein>
    <submittedName>
        <fullName evidence="2">Alpha-methylacyl-CoA racemase</fullName>
    </submittedName>
</protein>
<dbReference type="GO" id="GO:0003824">
    <property type="term" value="F:catalytic activity"/>
    <property type="evidence" value="ECO:0007669"/>
    <property type="project" value="InterPro"/>
</dbReference>
<keyword evidence="3" id="KW-1185">Reference proteome</keyword>
<evidence type="ECO:0000256" key="1">
    <source>
        <dbReference type="SAM" id="MobiDB-lite"/>
    </source>
</evidence>
<dbReference type="PANTHER" id="PTHR48228">
    <property type="entry name" value="SUCCINYL-COA--D-CITRAMALATE COA-TRANSFERASE"/>
    <property type="match status" value="1"/>
</dbReference>
<sequence>MGMGPLRGVKVVELAGIGPAPFACMLLAELGAEVLRIDRPGGGLAFGPPELELLNRGRRSVALDLKKPSAVDAVLELVASADVLVEAFRPGVAERLGLGPEECQAVNPKLVYARMTGWGQDGPLAQSAGHDIDYLGLSGALHAIGRAGGPPQVPANLLGDFAGGSLYLVVGVLAALVEARGSGRGQVIDAAIVDGAAHLTTVLLGALAGGNWKQERGTNLLDTGAPFYDVYETSDGEYMAVGAIEPQFYDELIQRLGVTAPDRYDVTNWPELRKTLAEVFAGRTQAEWTEVFDGTDACVSPVLPLAGDHPHLVARGIFVEKDGMRQSAPAPRFSRTPTSLGSAPARPGEHTREALADWGVTGVDELLASGAAVQA</sequence>
<gene>
    <name evidence="2" type="ORF">EV138_6621</name>
</gene>